<protein>
    <submittedName>
        <fullName evidence="1">Uncharacterized protein</fullName>
    </submittedName>
</protein>
<evidence type="ECO:0000313" key="2">
    <source>
        <dbReference type="Proteomes" id="UP000660745"/>
    </source>
</evidence>
<evidence type="ECO:0000313" key="1">
    <source>
        <dbReference type="EMBL" id="GGP02303.1"/>
    </source>
</evidence>
<comment type="caution">
    <text evidence="1">The sequence shown here is derived from an EMBL/GenBank/DDBJ whole genome shotgun (WGS) entry which is preliminary data.</text>
</comment>
<organism evidence="1 2">
    <name type="scientific">Nonomuraea glycinis</name>
    <dbReference type="NCBI Taxonomy" id="2047744"/>
    <lineage>
        <taxon>Bacteria</taxon>
        <taxon>Bacillati</taxon>
        <taxon>Actinomycetota</taxon>
        <taxon>Actinomycetes</taxon>
        <taxon>Streptosporangiales</taxon>
        <taxon>Streptosporangiaceae</taxon>
        <taxon>Nonomuraea</taxon>
    </lineage>
</organism>
<reference evidence="1" key="1">
    <citation type="journal article" date="2014" name="Int. J. Syst. Evol. Microbiol.">
        <title>Complete genome sequence of Corynebacterium casei LMG S-19264T (=DSM 44701T), isolated from a smear-ripened cheese.</title>
        <authorList>
            <consortium name="US DOE Joint Genome Institute (JGI-PGF)"/>
            <person name="Walter F."/>
            <person name="Albersmeier A."/>
            <person name="Kalinowski J."/>
            <person name="Ruckert C."/>
        </authorList>
    </citation>
    <scope>NUCLEOTIDE SEQUENCE</scope>
    <source>
        <strain evidence="1">CGMCC 4.7430</strain>
    </source>
</reference>
<dbReference type="Proteomes" id="UP000660745">
    <property type="component" value="Unassembled WGS sequence"/>
</dbReference>
<name>A0A918E277_9ACTN</name>
<keyword evidence="2" id="KW-1185">Reference proteome</keyword>
<sequence>MAQLLSHHLGAADSAVQHALIDEHQEHWRLSAVKDVLPPHAGFHTLIHLFGRDLRPLAEDVTGVCLGLQEAGDEQGIPGA</sequence>
<gene>
    <name evidence="1" type="ORF">GCM10012278_09000</name>
</gene>
<dbReference type="AlphaFoldDB" id="A0A918E277"/>
<reference evidence="1" key="2">
    <citation type="submission" date="2020-09" db="EMBL/GenBank/DDBJ databases">
        <authorList>
            <person name="Sun Q."/>
            <person name="Zhou Y."/>
        </authorList>
    </citation>
    <scope>NUCLEOTIDE SEQUENCE</scope>
    <source>
        <strain evidence="1">CGMCC 4.7430</strain>
    </source>
</reference>
<dbReference type="EMBL" id="BMNK01000001">
    <property type="protein sequence ID" value="GGP02303.1"/>
    <property type="molecule type" value="Genomic_DNA"/>
</dbReference>
<accession>A0A918E277</accession>
<proteinExistence type="predicted"/>